<dbReference type="GO" id="GO:0006457">
    <property type="term" value="P:protein folding"/>
    <property type="evidence" value="ECO:0007669"/>
    <property type="project" value="InterPro"/>
</dbReference>
<comment type="subcellular location">
    <subcellularLocation>
        <location evidence="2">Cytoplasm</location>
    </subcellularLocation>
    <subcellularLocation>
        <location evidence="14">Mitochondrion matrix</location>
    </subcellularLocation>
    <subcellularLocation>
        <location evidence="1 15">Nucleus</location>
    </subcellularLocation>
</comment>
<dbReference type="GO" id="GO:0000774">
    <property type="term" value="F:adenyl-nucleotide exchange factor activity"/>
    <property type="evidence" value="ECO:0007669"/>
    <property type="project" value="InterPro"/>
</dbReference>
<dbReference type="InterPro" id="IPR015300">
    <property type="entry name" value="DNA-bd_pseudobarrel_sf"/>
</dbReference>
<evidence type="ECO:0000313" key="20">
    <source>
        <dbReference type="Proteomes" id="UP000290289"/>
    </source>
</evidence>
<dbReference type="Pfam" id="PF01025">
    <property type="entry name" value="GrpE"/>
    <property type="match status" value="1"/>
</dbReference>
<dbReference type="PRINTS" id="PR00773">
    <property type="entry name" value="GRPEPROTEIN"/>
</dbReference>
<dbReference type="InterPro" id="IPR010525">
    <property type="entry name" value="ARF_dom"/>
</dbReference>
<evidence type="ECO:0000256" key="13">
    <source>
        <dbReference type="ARBA" id="ARBA00066100"/>
    </source>
</evidence>
<feature type="coiled-coil region" evidence="16">
    <location>
        <begin position="766"/>
        <end position="793"/>
    </location>
</feature>
<dbReference type="GO" id="GO:0006355">
    <property type="term" value="P:regulation of DNA-templated transcription"/>
    <property type="evidence" value="ECO:0007669"/>
    <property type="project" value="InterPro"/>
</dbReference>
<dbReference type="InterPro" id="IPR013805">
    <property type="entry name" value="GrpE_CC"/>
</dbReference>
<evidence type="ECO:0000256" key="3">
    <source>
        <dbReference type="ARBA" id="ARBA00007853"/>
    </source>
</evidence>
<feature type="compositionally biased region" description="Low complexity" evidence="17">
    <location>
        <begin position="930"/>
        <end position="942"/>
    </location>
</feature>
<comment type="function">
    <text evidence="14">Essential component of the PAM complex, a complex required for the translocation of transit peptide-containing proteins from the inner membrane into the mitochondrial matrix in an ATP-dependent manner.</text>
</comment>
<reference evidence="19 20" key="1">
    <citation type="submission" date="2018-10" db="EMBL/GenBank/DDBJ databases">
        <title>A high-quality apple genome assembly.</title>
        <authorList>
            <person name="Hu J."/>
        </authorList>
    </citation>
    <scope>NUCLEOTIDE SEQUENCE [LARGE SCALE GENOMIC DNA]</scope>
    <source>
        <strain evidence="20">cv. HFTH1</strain>
        <tissue evidence="19">Young leaf</tissue>
    </source>
</reference>
<dbReference type="GO" id="GO:0005759">
    <property type="term" value="C:mitochondrial matrix"/>
    <property type="evidence" value="ECO:0007669"/>
    <property type="project" value="UniProtKB-SubCell"/>
</dbReference>
<dbReference type="GO" id="GO:0009734">
    <property type="term" value="P:auxin-activated signaling pathway"/>
    <property type="evidence" value="ECO:0007669"/>
    <property type="project" value="UniProtKB-KW"/>
</dbReference>
<dbReference type="Gene3D" id="2.30.22.10">
    <property type="entry name" value="Head domain of nucleotide exchange factor GrpE"/>
    <property type="match status" value="1"/>
</dbReference>
<dbReference type="SUPFAM" id="SSF51064">
    <property type="entry name" value="Head domain of nucleotide exchange factor GrpE"/>
    <property type="match status" value="1"/>
</dbReference>
<dbReference type="Proteomes" id="UP000290289">
    <property type="component" value="Chromosome 8"/>
</dbReference>
<evidence type="ECO:0000256" key="12">
    <source>
        <dbReference type="ARBA" id="ARBA00023294"/>
    </source>
</evidence>
<dbReference type="PROSITE" id="PS50863">
    <property type="entry name" value="B3"/>
    <property type="match status" value="1"/>
</dbReference>
<feature type="region of interest" description="Disordered" evidence="17">
    <location>
        <begin position="694"/>
        <end position="744"/>
    </location>
</feature>
<comment type="subunit">
    <text evidence="15">Homodimers and heterodimers.</text>
</comment>
<dbReference type="GO" id="GO:0005634">
    <property type="term" value="C:nucleus"/>
    <property type="evidence" value="ECO:0007669"/>
    <property type="project" value="UniProtKB-SubCell"/>
</dbReference>
<dbReference type="FunFam" id="2.40.330.10:FF:000001">
    <property type="entry name" value="Auxin response factor"/>
    <property type="match status" value="1"/>
</dbReference>
<sequence>MPPPHQPHSHSHRRSIDPKIWRACAGNSVQIPSLHSRVYYFPQGHLEQSSTSSSSAALLSPLLLSKPLILCRISALHFLAVPTTDEVFAKLLLVPIPQEFPNREQPNGEEFDADDGGDSERQDDKVVSFAKILTPSDANNGGGFSVPRFCADSIFPPLNYQADPPVQMLSVTDLHGVVWEFRHIYRGTPRRHLLTTGWSKFVNHKMLVAGDSVVFMRNGRGEMFIGVRRADRSTASSDCARLSSQIGGGVTYSTRLNTEDQDCSGGKVMSAEAVTEVAEMAAEGRPFEVVYYPKAGWSDFVVKAEVVEKALKVFWTAGMRVKLAMETEDSSRMTWFQGTLSTASVPENGPWQGSPWRMLKVTWDEPEVLQNAKRVSPWEVEFVGPTPSIHTTFSPTKRFRAPLSHGLLTNAEGEFFFPMMGAANSAMVPFSASLLNYNNFPAGMQGARQDTFCVSNLSHLLSENTPQMCTFNSIGKNEGQKLKRVCTELNIGSSQSDELSPDSQSSVQSFGMELDGNRLQTKVGRSSFQLFGKIIYMNQPVEGGFDDVGCTEDSGNKGYNETEEGHSQLDLSFTKLIDVQCQKSSAVEALYRIGIIVKCFVLNCLHLSLQLEALKAGGKLTTSLECCSSEVCIVGFLMANSLYLPNHTLIAPPPRRLSASVSSKPNKPQPPFLPCPPPPLGFINFSLTSNSSSSIINPSSRRGAASSFKSRLAPQDSVPPTDSRKESSKSNAGPSGSGGDEEQLPSLKTLLKVYKEAIFNGDGKTVSEVEAIIQVIENEKKELVEKVSSASAEITSGKEKLIRLQADFDNCRKRFDKERLTVRTDAQGEVIESLLPMVDNFERARQYLKPETEKEKKIDASYQGIYKQFVEIMRSLDVAVVPTVGKPFDPSLHEAIAREESQELKEGIIIQEIRRGFLLGGRLLRPATVKVSSGPGSKKSPVATEKTTAGVEK</sequence>
<dbReference type="Pfam" id="PF06507">
    <property type="entry name" value="ARF_AD"/>
    <property type="match status" value="1"/>
</dbReference>
<dbReference type="NCBIfam" id="NF010741">
    <property type="entry name" value="PRK14143.1"/>
    <property type="match status" value="1"/>
</dbReference>
<accession>A0A498J855</accession>
<keyword evidence="10 14" id="KW-0143">Chaperone</keyword>
<dbReference type="Gene3D" id="3.90.20.20">
    <property type="match status" value="1"/>
</dbReference>
<keyword evidence="8 15" id="KW-0238">DNA-binding</keyword>
<keyword evidence="5" id="KW-0963">Cytoplasm</keyword>
<comment type="similarity">
    <text evidence="3 15">Belongs to the ARF family.</text>
</comment>
<evidence type="ECO:0000256" key="7">
    <source>
        <dbReference type="ARBA" id="ARBA00023016"/>
    </source>
</evidence>
<evidence type="ECO:0000256" key="15">
    <source>
        <dbReference type="RuleBase" id="RU004561"/>
    </source>
</evidence>
<keyword evidence="12 15" id="KW-0927">Auxin signaling pathway</keyword>
<dbReference type="SMART" id="SM01019">
    <property type="entry name" value="B3"/>
    <property type="match status" value="1"/>
</dbReference>
<evidence type="ECO:0000256" key="8">
    <source>
        <dbReference type="ARBA" id="ARBA00023125"/>
    </source>
</evidence>
<organism evidence="19 20">
    <name type="scientific">Malus domestica</name>
    <name type="common">Apple</name>
    <name type="synonym">Pyrus malus</name>
    <dbReference type="NCBI Taxonomy" id="3750"/>
    <lineage>
        <taxon>Eukaryota</taxon>
        <taxon>Viridiplantae</taxon>
        <taxon>Streptophyta</taxon>
        <taxon>Embryophyta</taxon>
        <taxon>Tracheophyta</taxon>
        <taxon>Spermatophyta</taxon>
        <taxon>Magnoliopsida</taxon>
        <taxon>eudicotyledons</taxon>
        <taxon>Gunneridae</taxon>
        <taxon>Pentapetalae</taxon>
        <taxon>rosids</taxon>
        <taxon>fabids</taxon>
        <taxon>Rosales</taxon>
        <taxon>Rosaceae</taxon>
        <taxon>Amygdaloideae</taxon>
        <taxon>Maleae</taxon>
        <taxon>Malus</taxon>
    </lineage>
</organism>
<evidence type="ECO:0000256" key="1">
    <source>
        <dbReference type="ARBA" id="ARBA00004123"/>
    </source>
</evidence>
<dbReference type="PANTHER" id="PTHR31384:SF94">
    <property type="entry name" value="AUXIN RESPONSE FACTOR 17"/>
    <property type="match status" value="1"/>
</dbReference>
<dbReference type="EMBL" id="RDQH01000334">
    <property type="protein sequence ID" value="RXH90877.1"/>
    <property type="molecule type" value="Genomic_DNA"/>
</dbReference>
<feature type="region of interest" description="Disordered" evidence="17">
    <location>
        <begin position="930"/>
        <end position="953"/>
    </location>
</feature>
<evidence type="ECO:0000256" key="16">
    <source>
        <dbReference type="SAM" id="Coils"/>
    </source>
</evidence>
<dbReference type="PROSITE" id="PS01071">
    <property type="entry name" value="GRPE"/>
    <property type="match status" value="1"/>
</dbReference>
<dbReference type="Gene3D" id="2.30.30.1040">
    <property type="match status" value="1"/>
</dbReference>
<keyword evidence="16" id="KW-0175">Coiled coil</keyword>
<evidence type="ECO:0000313" key="19">
    <source>
        <dbReference type="EMBL" id="RXH90877.1"/>
    </source>
</evidence>
<name>A0A498J855_MALDO</name>
<feature type="region of interest" description="Disordered" evidence="17">
    <location>
        <begin position="99"/>
        <end position="121"/>
    </location>
</feature>
<dbReference type="GO" id="GO:0051087">
    <property type="term" value="F:protein-folding chaperone binding"/>
    <property type="evidence" value="ECO:0007669"/>
    <property type="project" value="InterPro"/>
</dbReference>
<evidence type="ECO:0000256" key="6">
    <source>
        <dbReference type="ARBA" id="ARBA00023015"/>
    </source>
</evidence>
<dbReference type="CDD" id="cd00446">
    <property type="entry name" value="GrpE"/>
    <property type="match status" value="1"/>
</dbReference>
<evidence type="ECO:0000256" key="17">
    <source>
        <dbReference type="SAM" id="MobiDB-lite"/>
    </source>
</evidence>
<comment type="subunit">
    <text evidence="13">homodimer.</text>
</comment>
<dbReference type="AlphaFoldDB" id="A0A498J855"/>
<feature type="compositionally biased region" description="Acidic residues" evidence="17">
    <location>
        <begin position="107"/>
        <end position="117"/>
    </location>
</feature>
<keyword evidence="20" id="KW-1185">Reference proteome</keyword>
<gene>
    <name evidence="19" type="ORF">DVH24_006822</name>
</gene>
<dbReference type="GO" id="GO:0003677">
    <property type="term" value="F:DNA binding"/>
    <property type="evidence" value="ECO:0007669"/>
    <property type="project" value="UniProtKB-KW"/>
</dbReference>
<dbReference type="FunFam" id="2.30.22.10:FF:000001">
    <property type="entry name" value="Protein GrpE"/>
    <property type="match status" value="1"/>
</dbReference>
<keyword evidence="14" id="KW-0496">Mitochondrion</keyword>
<dbReference type="InterPro" id="IPR009012">
    <property type="entry name" value="GrpE_head"/>
</dbReference>
<dbReference type="InterPro" id="IPR000740">
    <property type="entry name" value="GrpE"/>
</dbReference>
<dbReference type="CDD" id="cd10017">
    <property type="entry name" value="B3_DNA"/>
    <property type="match status" value="1"/>
</dbReference>
<proteinExistence type="inferred from homology"/>
<evidence type="ECO:0000256" key="5">
    <source>
        <dbReference type="ARBA" id="ARBA00022490"/>
    </source>
</evidence>
<evidence type="ECO:0000256" key="11">
    <source>
        <dbReference type="ARBA" id="ARBA00023242"/>
    </source>
</evidence>
<dbReference type="HAMAP" id="MF_01151">
    <property type="entry name" value="GrpE"/>
    <property type="match status" value="1"/>
</dbReference>
<protein>
    <recommendedName>
        <fullName evidence="14 15">Multifunctional fusion protein</fullName>
    </recommendedName>
    <domain>
        <recommendedName>
            <fullName evidence="14">GrpE protein homolog</fullName>
        </recommendedName>
    </domain>
    <domain>
        <recommendedName>
            <fullName evidence="15">Auxin response factor</fullName>
        </recommendedName>
    </domain>
</protein>
<evidence type="ECO:0000256" key="10">
    <source>
        <dbReference type="ARBA" id="ARBA00023186"/>
    </source>
</evidence>
<dbReference type="Pfam" id="PF02362">
    <property type="entry name" value="B3"/>
    <property type="match status" value="1"/>
</dbReference>
<comment type="caution">
    <text evidence="19">The sequence shown here is derived from an EMBL/GenBank/DDBJ whole genome shotgun (WGS) entry which is preliminary data.</text>
</comment>
<dbReference type="Gene3D" id="2.40.330.10">
    <property type="entry name" value="DNA-binding pseudobarrel domain"/>
    <property type="match status" value="1"/>
</dbReference>
<dbReference type="PANTHER" id="PTHR31384">
    <property type="entry name" value="AUXIN RESPONSE FACTOR 4-RELATED"/>
    <property type="match status" value="1"/>
</dbReference>
<dbReference type="SUPFAM" id="SSF101936">
    <property type="entry name" value="DNA-binding pseudobarrel domain"/>
    <property type="match status" value="1"/>
</dbReference>
<dbReference type="InterPro" id="IPR003340">
    <property type="entry name" value="B3_DNA-bd"/>
</dbReference>
<dbReference type="InterPro" id="IPR044835">
    <property type="entry name" value="ARF_plant"/>
</dbReference>
<comment type="similarity">
    <text evidence="4">Belongs to the GrpE family.</text>
</comment>
<keyword evidence="6 15" id="KW-0805">Transcription regulation</keyword>
<evidence type="ECO:0000256" key="9">
    <source>
        <dbReference type="ARBA" id="ARBA00023163"/>
    </source>
</evidence>
<comment type="function">
    <text evidence="15">Auxin response factors (ARFs) are transcriptional factors that bind specifically to the DNA sequence 5'-TGTCTC-3' found in the auxin-responsive promoter elements (AuxREs).</text>
</comment>
<keyword evidence="9 15" id="KW-0804">Transcription</keyword>
<keyword evidence="7" id="KW-0346">Stress response</keyword>
<feature type="domain" description="TF-B3" evidence="18">
    <location>
        <begin position="129"/>
        <end position="231"/>
    </location>
</feature>
<dbReference type="GO" id="GO:0042803">
    <property type="term" value="F:protein homodimerization activity"/>
    <property type="evidence" value="ECO:0007669"/>
    <property type="project" value="InterPro"/>
</dbReference>
<evidence type="ECO:0000256" key="2">
    <source>
        <dbReference type="ARBA" id="ARBA00004496"/>
    </source>
</evidence>
<evidence type="ECO:0000256" key="14">
    <source>
        <dbReference type="RuleBase" id="RU000640"/>
    </source>
</evidence>
<dbReference type="STRING" id="3750.A0A498J855"/>
<evidence type="ECO:0000256" key="4">
    <source>
        <dbReference type="ARBA" id="ARBA00009054"/>
    </source>
</evidence>
<dbReference type="SUPFAM" id="SSF58014">
    <property type="entry name" value="Coiled-coil domain of nucleotide exchange factor GrpE"/>
    <property type="match status" value="1"/>
</dbReference>
<evidence type="ECO:0000259" key="18">
    <source>
        <dbReference type="PROSITE" id="PS50863"/>
    </source>
</evidence>
<keyword evidence="11 15" id="KW-0539">Nucleus</keyword>